<dbReference type="GO" id="GO:0003904">
    <property type="term" value="F:deoxyribodipyrimidine photo-lyase activity"/>
    <property type="evidence" value="ECO:0007669"/>
    <property type="project" value="UniProtKB-EC"/>
</dbReference>
<feature type="binding site" evidence="8">
    <location>
        <begin position="265"/>
        <end position="272"/>
    </location>
    <ligand>
        <name>FAD</name>
        <dbReference type="ChEBI" id="CHEBI:57692"/>
    </ligand>
</feature>
<evidence type="ECO:0000256" key="2">
    <source>
        <dbReference type="ARBA" id="ARBA00013149"/>
    </source>
</evidence>
<comment type="cofactor">
    <cofactor evidence="1">
        <name>(6R)-5,10-methylene-5,6,7,8-tetrahydrofolate</name>
        <dbReference type="ChEBI" id="CHEBI:15636"/>
    </cofactor>
</comment>
<dbReference type="PANTHER" id="PTHR11455">
    <property type="entry name" value="CRYPTOCHROME"/>
    <property type="match status" value="1"/>
</dbReference>
<dbReference type="InterPro" id="IPR006050">
    <property type="entry name" value="DNA_photolyase_N"/>
</dbReference>
<reference evidence="12 13" key="1">
    <citation type="journal article" date="2011" name="J. Bacteriol.">
        <title>Complete genome sequence of the animal pathogen Listeria ivanovii, which provides insights into host specificities and evolution of the genus Listeria.</title>
        <authorList>
            <person name="Buchrieser C."/>
            <person name="Rusniok C."/>
            <person name="Garrido P."/>
            <person name="Hain T."/>
            <person name="Scortti M."/>
            <person name="Lampidis R."/>
            <person name="Karst U."/>
            <person name="Chakraborty T."/>
            <person name="Cossart P."/>
            <person name="Kreft J."/>
            <person name="Vazquez-Boland J.A."/>
            <person name="Goebel W."/>
            <person name="Glaser P."/>
        </authorList>
    </citation>
    <scope>NUCLEOTIDE SEQUENCE [LARGE SCALE GENOMIC DNA]</scope>
    <source>
        <strain evidence="13">ATCC BAA-678 / PAM 55</strain>
    </source>
</reference>
<dbReference type="PROSITE" id="PS00394">
    <property type="entry name" value="DNA_PHOTOLYASES_1_1"/>
    <property type="match status" value="1"/>
</dbReference>
<evidence type="ECO:0000256" key="6">
    <source>
        <dbReference type="ARBA" id="ARBA00022991"/>
    </source>
</evidence>
<name>G2ZBX6_LISIP</name>
<feature type="site" description="Electron transfer via tryptophanyl radical" evidence="9">
    <location>
        <position position="349"/>
    </location>
</feature>
<feature type="domain" description="Photolyase/cryptochrome alpha/beta" evidence="11">
    <location>
        <begin position="1"/>
        <end position="127"/>
    </location>
</feature>
<dbReference type="FunFam" id="1.10.579.10:FF:000003">
    <property type="entry name" value="Deoxyribodipyrimidine photo-lyase"/>
    <property type="match status" value="1"/>
</dbReference>
<evidence type="ECO:0000256" key="10">
    <source>
        <dbReference type="RuleBase" id="RU004182"/>
    </source>
</evidence>
<dbReference type="EMBL" id="FR687253">
    <property type="protein sequence ID" value="CBW84994.1"/>
    <property type="molecule type" value="Genomic_DNA"/>
</dbReference>
<dbReference type="InterPro" id="IPR005101">
    <property type="entry name" value="Cryptochr/Photolyase_FAD-bd"/>
</dbReference>
<dbReference type="SUPFAM" id="SSF52425">
    <property type="entry name" value="Cryptochrome/photolyase, N-terminal domain"/>
    <property type="match status" value="1"/>
</dbReference>
<feature type="site" description="Electron transfer via tryptophanyl radical" evidence="9">
    <location>
        <position position="372"/>
    </location>
</feature>
<dbReference type="PROSITE" id="PS51645">
    <property type="entry name" value="PHR_CRY_ALPHA_BETA"/>
    <property type="match status" value="1"/>
</dbReference>
<dbReference type="InterPro" id="IPR018394">
    <property type="entry name" value="DNA_photolyase_1_CS_C"/>
</dbReference>
<dbReference type="Gene3D" id="3.40.50.620">
    <property type="entry name" value="HUPs"/>
    <property type="match status" value="1"/>
</dbReference>
<proteinExistence type="inferred from homology"/>
<protein>
    <recommendedName>
        <fullName evidence="3">Deoxyribodipyrimidine photo-lyase</fullName>
        <ecNumber evidence="2">4.1.99.3</ecNumber>
    </recommendedName>
</protein>
<gene>
    <name evidence="12" type="ordered locus">LIV_0518</name>
</gene>
<dbReference type="Proteomes" id="UP000001286">
    <property type="component" value="Chromosome"/>
</dbReference>
<evidence type="ECO:0000256" key="9">
    <source>
        <dbReference type="PIRSR" id="PIRSR602081-2"/>
    </source>
</evidence>
<feature type="binding site" evidence="8">
    <location>
        <position position="262"/>
    </location>
    <ligand>
        <name>FAD</name>
        <dbReference type="ChEBI" id="CHEBI:57692"/>
    </ligand>
</feature>
<dbReference type="OrthoDB" id="9772484at2"/>
<keyword evidence="5 8" id="KW-0274">FAD</keyword>
<dbReference type="Gene3D" id="1.10.579.10">
    <property type="entry name" value="DNA Cyclobutane Dipyrimidine Photolyase, subunit A, domain 3"/>
    <property type="match status" value="1"/>
</dbReference>
<evidence type="ECO:0000256" key="3">
    <source>
        <dbReference type="ARBA" id="ARBA00014046"/>
    </source>
</evidence>
<comment type="cofactor">
    <cofactor evidence="8">
        <name>FAD</name>
        <dbReference type="ChEBI" id="CHEBI:57692"/>
    </cofactor>
    <text evidence="8">Binds 1 FAD per subunit.</text>
</comment>
<dbReference type="GO" id="GO:0009416">
    <property type="term" value="P:response to light stimulus"/>
    <property type="evidence" value="ECO:0007669"/>
    <property type="project" value="TreeGrafter"/>
</dbReference>
<dbReference type="KEGG" id="liv:LIV_0518"/>
<evidence type="ECO:0000256" key="5">
    <source>
        <dbReference type="ARBA" id="ARBA00022827"/>
    </source>
</evidence>
<accession>G2ZBX6</accession>
<dbReference type="Gene3D" id="1.25.40.80">
    <property type="match status" value="1"/>
</dbReference>
<dbReference type="GeneID" id="57075506"/>
<dbReference type="InterPro" id="IPR002081">
    <property type="entry name" value="Cryptochrome/DNA_photolyase_1"/>
</dbReference>
<dbReference type="InterPro" id="IPR036155">
    <property type="entry name" value="Crypto/Photolyase_N_sf"/>
</dbReference>
<dbReference type="HOGENOM" id="CLU_010348_2_2_9"/>
<dbReference type="Pfam" id="PF03441">
    <property type="entry name" value="FAD_binding_7"/>
    <property type="match status" value="1"/>
</dbReference>
<feature type="binding site" evidence="8">
    <location>
        <begin position="362"/>
        <end position="364"/>
    </location>
    <ligand>
        <name>FAD</name>
        <dbReference type="ChEBI" id="CHEBI:57692"/>
    </ligand>
</feature>
<dbReference type="InterPro" id="IPR036134">
    <property type="entry name" value="Crypto/Photolyase_FAD-like_sf"/>
</dbReference>
<evidence type="ECO:0000259" key="11">
    <source>
        <dbReference type="PROSITE" id="PS51645"/>
    </source>
</evidence>
<feature type="site" description="Electron transfer via tryptophanyl radical" evidence="9">
    <location>
        <position position="296"/>
    </location>
</feature>
<evidence type="ECO:0000313" key="12">
    <source>
        <dbReference type="EMBL" id="CBW84994.1"/>
    </source>
</evidence>
<evidence type="ECO:0000256" key="1">
    <source>
        <dbReference type="ARBA" id="ARBA00001932"/>
    </source>
</evidence>
<dbReference type="PANTHER" id="PTHR11455:SF9">
    <property type="entry name" value="CRYPTOCHROME CIRCADIAN CLOCK 5 ISOFORM X1"/>
    <property type="match status" value="1"/>
</dbReference>
<sequence>MTSIIWFRRDLRLNDNKALYEACKDKDDLILLFQVNPEQFIKGSPNHQAFFSSVAHFKQKLDKLAHLQIMFGEPISLFKKLKEQVPSWDKVYFNRDETGNGSKRDEAACQFFTEEGINIHAFYDTYLHHADEVKKSSSKYYKIFTPYYKKWQEEIKELPLHVKLNPAKIEKESLFPEDEKRFARMTQDFSEVDATILGEKAAQTRLATFIKEDLAQYNKVRDYPNLDRTSHLSRFLRTGELSIRTVWQAVQGAELTDGRATFEKELCWRDFYNMIYVSFPNQKNEAIQTNYRFIEWENNRNYFQKWQQGATGYPLVDAAMRQLKETGWMHNRLRMITASFLTKDLLIDWRWGEKYFEQMLIDYDPASNIGGWQWAASTGTDAVPYFRIFNPTTQSEKFDPSGNFIRKYVQELAGVPNKFIHQPEKMTVKEQTEFKLILGEDYSFPIVDHQERRKAAIARYEFSKTYASQNL</sequence>
<dbReference type="SUPFAM" id="SSF48173">
    <property type="entry name" value="Cryptochrome/photolyase FAD-binding domain"/>
    <property type="match status" value="1"/>
</dbReference>
<comment type="similarity">
    <text evidence="10">Belongs to the DNA photolyase family.</text>
</comment>
<dbReference type="eggNOG" id="COG0415">
    <property type="taxonomic scope" value="Bacteria"/>
</dbReference>
<comment type="catalytic activity">
    <reaction evidence="7">
        <text>cyclobutadipyrimidine (in DNA) = 2 pyrimidine residues (in DNA).</text>
        <dbReference type="EC" id="4.1.99.3"/>
    </reaction>
</comment>
<dbReference type="AlphaFoldDB" id="G2ZBX6"/>
<dbReference type="PRINTS" id="PR00147">
    <property type="entry name" value="DNAPHOTLYASE"/>
</dbReference>
<keyword evidence="4 8" id="KW-0285">Flavoprotein</keyword>
<dbReference type="RefSeq" id="WP_014092031.1">
    <property type="nucleotide sequence ID" value="NC_016011.1"/>
</dbReference>
<keyword evidence="12" id="KW-0456">Lyase</keyword>
<dbReference type="EC" id="4.1.99.3" evidence="2"/>
<keyword evidence="6 10" id="KW-0157">Chromophore</keyword>
<feature type="binding site" evidence="8">
    <location>
        <begin position="229"/>
        <end position="233"/>
    </location>
    <ligand>
        <name>FAD</name>
        <dbReference type="ChEBI" id="CHEBI:57692"/>
    </ligand>
</feature>
<dbReference type="GO" id="GO:0071949">
    <property type="term" value="F:FAD binding"/>
    <property type="evidence" value="ECO:0007669"/>
    <property type="project" value="TreeGrafter"/>
</dbReference>
<feature type="binding site" evidence="8">
    <location>
        <position position="217"/>
    </location>
    <ligand>
        <name>FAD</name>
        <dbReference type="ChEBI" id="CHEBI:57692"/>
    </ligand>
</feature>
<evidence type="ECO:0000256" key="4">
    <source>
        <dbReference type="ARBA" id="ARBA00022630"/>
    </source>
</evidence>
<dbReference type="InterPro" id="IPR014729">
    <property type="entry name" value="Rossmann-like_a/b/a_fold"/>
</dbReference>
<dbReference type="GO" id="GO:0003677">
    <property type="term" value="F:DNA binding"/>
    <property type="evidence" value="ECO:0007669"/>
    <property type="project" value="TreeGrafter"/>
</dbReference>
<dbReference type="GO" id="GO:0000719">
    <property type="term" value="P:photoreactive repair"/>
    <property type="evidence" value="ECO:0007669"/>
    <property type="project" value="UniProtKB-ARBA"/>
</dbReference>
<evidence type="ECO:0000313" key="13">
    <source>
        <dbReference type="Proteomes" id="UP000001286"/>
    </source>
</evidence>
<dbReference type="Pfam" id="PF00875">
    <property type="entry name" value="DNA_photolyase"/>
    <property type="match status" value="1"/>
</dbReference>
<organism evidence="12 13">
    <name type="scientific">Listeria ivanovii (strain ATCC BAA-678 / PAM 55)</name>
    <dbReference type="NCBI Taxonomy" id="881621"/>
    <lineage>
        <taxon>Bacteria</taxon>
        <taxon>Bacillati</taxon>
        <taxon>Bacillota</taxon>
        <taxon>Bacilli</taxon>
        <taxon>Bacillales</taxon>
        <taxon>Listeriaceae</taxon>
        <taxon>Listeria</taxon>
    </lineage>
</organism>
<dbReference type="PROSITE" id="PS00691">
    <property type="entry name" value="DNA_PHOTOLYASES_1_2"/>
    <property type="match status" value="1"/>
</dbReference>
<evidence type="ECO:0000256" key="7">
    <source>
        <dbReference type="ARBA" id="ARBA00033999"/>
    </source>
</evidence>
<evidence type="ECO:0000256" key="8">
    <source>
        <dbReference type="PIRSR" id="PIRSR602081-1"/>
    </source>
</evidence>